<comment type="caution">
    <text evidence="1">The sequence shown here is derived from an EMBL/GenBank/DDBJ whole genome shotgun (WGS) entry which is preliminary data.</text>
</comment>
<dbReference type="AlphaFoldDB" id="A0AAV4DN49"/>
<evidence type="ECO:0000313" key="2">
    <source>
        <dbReference type="Proteomes" id="UP000735302"/>
    </source>
</evidence>
<protein>
    <submittedName>
        <fullName evidence="1">Uncharacterized protein</fullName>
    </submittedName>
</protein>
<gene>
    <name evidence="1" type="ORF">PoB_007195500</name>
</gene>
<proteinExistence type="predicted"/>
<sequence length="89" mass="9954">MGIIQSELSQVQKLPAGIIFTNRHSGTTRDLILRVTPKSDHIDRDATFQGSRYMESSFAYQIKAALQGCRAPPVTSDWFCTKNSARVTH</sequence>
<organism evidence="1 2">
    <name type="scientific">Plakobranchus ocellatus</name>
    <dbReference type="NCBI Taxonomy" id="259542"/>
    <lineage>
        <taxon>Eukaryota</taxon>
        <taxon>Metazoa</taxon>
        <taxon>Spiralia</taxon>
        <taxon>Lophotrochozoa</taxon>
        <taxon>Mollusca</taxon>
        <taxon>Gastropoda</taxon>
        <taxon>Heterobranchia</taxon>
        <taxon>Euthyneura</taxon>
        <taxon>Panpulmonata</taxon>
        <taxon>Sacoglossa</taxon>
        <taxon>Placobranchoidea</taxon>
        <taxon>Plakobranchidae</taxon>
        <taxon>Plakobranchus</taxon>
    </lineage>
</organism>
<dbReference type="Proteomes" id="UP000735302">
    <property type="component" value="Unassembled WGS sequence"/>
</dbReference>
<name>A0AAV4DN49_9GAST</name>
<accession>A0AAV4DN49</accession>
<keyword evidence="2" id="KW-1185">Reference proteome</keyword>
<reference evidence="1 2" key="1">
    <citation type="journal article" date="2021" name="Elife">
        <title>Chloroplast acquisition without the gene transfer in kleptoplastic sea slugs, Plakobranchus ocellatus.</title>
        <authorList>
            <person name="Maeda T."/>
            <person name="Takahashi S."/>
            <person name="Yoshida T."/>
            <person name="Shimamura S."/>
            <person name="Takaki Y."/>
            <person name="Nagai Y."/>
            <person name="Toyoda A."/>
            <person name="Suzuki Y."/>
            <person name="Arimoto A."/>
            <person name="Ishii H."/>
            <person name="Satoh N."/>
            <person name="Nishiyama T."/>
            <person name="Hasebe M."/>
            <person name="Maruyama T."/>
            <person name="Minagawa J."/>
            <person name="Obokata J."/>
            <person name="Shigenobu S."/>
        </authorList>
    </citation>
    <scope>NUCLEOTIDE SEQUENCE [LARGE SCALE GENOMIC DNA]</scope>
</reference>
<dbReference type="EMBL" id="BLXT01008059">
    <property type="protein sequence ID" value="GFO45450.1"/>
    <property type="molecule type" value="Genomic_DNA"/>
</dbReference>
<evidence type="ECO:0000313" key="1">
    <source>
        <dbReference type="EMBL" id="GFO45450.1"/>
    </source>
</evidence>